<dbReference type="STRING" id="1082931.KKY_379"/>
<dbReference type="InterPro" id="IPR002477">
    <property type="entry name" value="Peptidoglycan-bd-like"/>
</dbReference>
<dbReference type="PATRIC" id="fig|1082931.4.peg.379"/>
<dbReference type="PANTHER" id="PTHR11102:SF160">
    <property type="entry name" value="ERAD-ASSOCIATED E3 UBIQUITIN-PROTEIN LIGASE COMPONENT HRD3"/>
    <property type="match status" value="1"/>
</dbReference>
<dbReference type="Pfam" id="PF01471">
    <property type="entry name" value="PG_binding_1"/>
    <property type="match status" value="1"/>
</dbReference>
<reference evidence="4 5" key="1">
    <citation type="journal article" date="2012" name="J. Bacteriol.">
        <title>Complete genome sequence of Pelagibacterium halotolerans B2T.</title>
        <authorList>
            <person name="Huo Y.Y."/>
            <person name="Cheng H."/>
            <person name="Han X.F."/>
            <person name="Jiang X.W."/>
            <person name="Sun C."/>
            <person name="Zhang X.Q."/>
            <person name="Zhu X.F."/>
            <person name="Liu Y.F."/>
            <person name="Li P.F."/>
            <person name="Ni P.X."/>
            <person name="Wu M."/>
        </authorList>
    </citation>
    <scope>NUCLEOTIDE SEQUENCE [LARGE SCALE GENOMIC DNA]</scope>
    <source>
        <strain evidence="5">DSM 22347 / JCM 15775 / CGMCC 1.7692 / B2</strain>
    </source>
</reference>
<dbReference type="InterPro" id="IPR006597">
    <property type="entry name" value="Sel1-like"/>
</dbReference>
<organism evidence="4 5">
    <name type="scientific">Pelagibacterium halotolerans (strain DSM 22347 / JCM 15775 / CGMCC 1.7692 / B2)</name>
    <dbReference type="NCBI Taxonomy" id="1082931"/>
    <lineage>
        <taxon>Bacteria</taxon>
        <taxon>Pseudomonadati</taxon>
        <taxon>Pseudomonadota</taxon>
        <taxon>Alphaproteobacteria</taxon>
        <taxon>Hyphomicrobiales</taxon>
        <taxon>Devosiaceae</taxon>
        <taxon>Pelagibacterium</taxon>
    </lineage>
</organism>
<evidence type="ECO:0000256" key="1">
    <source>
        <dbReference type="SAM" id="MobiDB-lite"/>
    </source>
</evidence>
<feature type="region of interest" description="Disordered" evidence="1">
    <location>
        <begin position="55"/>
        <end position="114"/>
    </location>
</feature>
<dbReference type="InterPro" id="IPR036366">
    <property type="entry name" value="PGBDSf"/>
</dbReference>
<proteinExistence type="predicted"/>
<sequence>MPDEDIATDEAADSAPGFFARNRRSLLLGTALVAVIALATPLVMGRIMPSRPAQASAESAQIVEPEATAEEPEPAAEVSATQADTTTAEPDLASMRAAAQAQATADAETTPENDLMSNVRVIEQQPRLSAATVNSDALTAIPTVDPVTTAAVGPANNYAENTGSADLPPITAPASIEPAALRAAADAGDRFAQFEVGAILTEGTIVEQDFTQAAAWYERSAAQGFAPAQYRLGSLYEGGRGVDSDLDMARLWYQRAAEAGNRMSMHNLASLYAGGELEDQDFAAAAHWFEEAAGRGLTDSQFNLGMLYARGLGVEQDFEQSYIWFSLAARSGDKDAANSRDDVARSLDADAIQRLDDTIAAWAPVEIDIAANFAPIGTWDDEFDPGPAITNPDVVLRVQMLLGKLGYDVGAPDGISGPKTREAVAAFERATGMNESGAVNPRLLAVLGSQPV</sequence>
<dbReference type="SUPFAM" id="SSF81901">
    <property type="entry name" value="HCP-like"/>
    <property type="match status" value="1"/>
</dbReference>
<keyword evidence="2" id="KW-0812">Transmembrane</keyword>
<gene>
    <name evidence="4" type="ordered locus">KKY_379</name>
</gene>
<accession>G4R9K3</accession>
<dbReference type="Pfam" id="PF08238">
    <property type="entry name" value="Sel1"/>
    <property type="match status" value="4"/>
</dbReference>
<dbReference type="InterPro" id="IPR036365">
    <property type="entry name" value="PGBD-like_sf"/>
</dbReference>
<keyword evidence="2" id="KW-0472">Membrane</keyword>
<keyword evidence="5" id="KW-1185">Reference proteome</keyword>
<feature type="transmembrane region" description="Helical" evidence="2">
    <location>
        <begin position="26"/>
        <end position="44"/>
    </location>
</feature>
<dbReference type="Gene3D" id="1.10.101.10">
    <property type="entry name" value="PGBD-like superfamily/PGBD"/>
    <property type="match status" value="1"/>
</dbReference>
<evidence type="ECO:0000256" key="2">
    <source>
        <dbReference type="SAM" id="Phobius"/>
    </source>
</evidence>
<dbReference type="PROSITE" id="PS51318">
    <property type="entry name" value="TAT"/>
    <property type="match status" value="1"/>
</dbReference>
<feature type="compositionally biased region" description="Low complexity" evidence="1">
    <location>
        <begin position="97"/>
        <end position="110"/>
    </location>
</feature>
<protein>
    <submittedName>
        <fullName evidence="4">Peptidoglycan binding domain-containing protein</fullName>
    </submittedName>
</protein>
<name>G4R9K3_PELHB</name>
<keyword evidence="2" id="KW-1133">Transmembrane helix</keyword>
<dbReference type="InterPro" id="IPR006311">
    <property type="entry name" value="TAT_signal"/>
</dbReference>
<evidence type="ECO:0000259" key="3">
    <source>
        <dbReference type="Pfam" id="PF01471"/>
    </source>
</evidence>
<dbReference type="AlphaFoldDB" id="G4R9K3"/>
<evidence type="ECO:0000313" key="5">
    <source>
        <dbReference type="Proteomes" id="UP000008850"/>
    </source>
</evidence>
<feature type="domain" description="Peptidoglycan binding-like" evidence="3">
    <location>
        <begin position="395"/>
        <end position="447"/>
    </location>
</feature>
<dbReference type="PANTHER" id="PTHR11102">
    <property type="entry name" value="SEL-1-LIKE PROTEIN"/>
    <property type="match status" value="1"/>
</dbReference>
<dbReference type="InterPro" id="IPR050767">
    <property type="entry name" value="Sel1_AlgK"/>
</dbReference>
<dbReference type="HOGENOM" id="CLU_605274_0_0_5"/>
<dbReference type="SUPFAM" id="SSF47090">
    <property type="entry name" value="PGBD-like"/>
    <property type="match status" value="1"/>
</dbReference>
<dbReference type="Gene3D" id="1.25.40.10">
    <property type="entry name" value="Tetratricopeptide repeat domain"/>
    <property type="match status" value="1"/>
</dbReference>
<dbReference type="RefSeq" id="WP_014129573.1">
    <property type="nucleotide sequence ID" value="NC_016078.1"/>
</dbReference>
<evidence type="ECO:0000313" key="4">
    <source>
        <dbReference type="EMBL" id="AEQ50423.1"/>
    </source>
</evidence>
<dbReference type="KEGG" id="phl:KKY_379"/>
<dbReference type="EMBL" id="CP003075">
    <property type="protein sequence ID" value="AEQ50423.1"/>
    <property type="molecule type" value="Genomic_DNA"/>
</dbReference>
<dbReference type="eggNOG" id="COG0790">
    <property type="taxonomic scope" value="Bacteria"/>
</dbReference>
<feature type="compositionally biased region" description="Polar residues" evidence="1">
    <location>
        <begin position="79"/>
        <end position="88"/>
    </location>
</feature>
<dbReference type="SMART" id="SM00671">
    <property type="entry name" value="SEL1"/>
    <property type="match status" value="4"/>
</dbReference>
<dbReference type="Proteomes" id="UP000008850">
    <property type="component" value="Chromosome"/>
</dbReference>
<dbReference type="InterPro" id="IPR011990">
    <property type="entry name" value="TPR-like_helical_dom_sf"/>
</dbReference>
<dbReference type="eggNOG" id="COG3409">
    <property type="taxonomic scope" value="Bacteria"/>
</dbReference>